<dbReference type="InterPro" id="IPR000014">
    <property type="entry name" value="PAS"/>
</dbReference>
<dbReference type="EC" id="2.7.13.3" evidence="2"/>
<dbReference type="CDD" id="cd00082">
    <property type="entry name" value="HisKA"/>
    <property type="match status" value="1"/>
</dbReference>
<dbReference type="Pfam" id="PF02518">
    <property type="entry name" value="HATPase_c"/>
    <property type="match status" value="1"/>
</dbReference>
<name>A0A401FXI0_9BACT</name>
<keyword evidence="10" id="KW-1185">Reference proteome</keyword>
<organism evidence="9 10">
    <name type="scientific">Desulfonema ishimotonii</name>
    <dbReference type="NCBI Taxonomy" id="45657"/>
    <lineage>
        <taxon>Bacteria</taxon>
        <taxon>Pseudomonadati</taxon>
        <taxon>Thermodesulfobacteriota</taxon>
        <taxon>Desulfobacteria</taxon>
        <taxon>Desulfobacterales</taxon>
        <taxon>Desulfococcaceae</taxon>
        <taxon>Desulfonema</taxon>
    </lineage>
</organism>
<proteinExistence type="predicted"/>
<evidence type="ECO:0000256" key="4">
    <source>
        <dbReference type="SAM" id="Coils"/>
    </source>
</evidence>
<dbReference type="SUPFAM" id="SSF55874">
    <property type="entry name" value="ATPase domain of HSP90 chaperone/DNA topoisomerase II/histidine kinase"/>
    <property type="match status" value="1"/>
</dbReference>
<reference evidence="10" key="1">
    <citation type="submission" date="2017-11" db="EMBL/GenBank/DDBJ databases">
        <authorList>
            <person name="Watanabe M."/>
            <person name="Kojima H."/>
        </authorList>
    </citation>
    <scope>NUCLEOTIDE SEQUENCE [LARGE SCALE GENOMIC DNA]</scope>
    <source>
        <strain evidence="10">Tokyo 01</strain>
    </source>
</reference>
<dbReference type="InterPro" id="IPR036890">
    <property type="entry name" value="HATPase_C_sf"/>
</dbReference>
<evidence type="ECO:0000259" key="6">
    <source>
        <dbReference type="PROSITE" id="PS50109"/>
    </source>
</evidence>
<dbReference type="InterPro" id="IPR035965">
    <property type="entry name" value="PAS-like_dom_sf"/>
</dbReference>
<dbReference type="CDD" id="cd00130">
    <property type="entry name" value="PAS"/>
    <property type="match status" value="2"/>
</dbReference>
<dbReference type="Proteomes" id="UP000288096">
    <property type="component" value="Unassembled WGS sequence"/>
</dbReference>
<feature type="domain" description="PAC" evidence="8">
    <location>
        <begin position="456"/>
        <end position="511"/>
    </location>
</feature>
<dbReference type="InterPro" id="IPR003594">
    <property type="entry name" value="HATPase_dom"/>
</dbReference>
<dbReference type="CDD" id="cd06225">
    <property type="entry name" value="HAMP"/>
    <property type="match status" value="1"/>
</dbReference>
<evidence type="ECO:0000259" key="8">
    <source>
        <dbReference type="PROSITE" id="PS50113"/>
    </source>
</evidence>
<dbReference type="RefSeq" id="WP_166405077.1">
    <property type="nucleotide sequence ID" value="NZ_BEXT01000001.1"/>
</dbReference>
<feature type="domain" description="Histidine kinase" evidence="6">
    <location>
        <begin position="563"/>
        <end position="794"/>
    </location>
</feature>
<comment type="caution">
    <text evidence="9">The sequence shown here is derived from an EMBL/GenBank/DDBJ whole genome shotgun (WGS) entry which is preliminary data.</text>
</comment>
<dbReference type="AlphaFoldDB" id="A0A401FXI0"/>
<dbReference type="Pfam" id="PF08448">
    <property type="entry name" value="PAS_4"/>
    <property type="match status" value="1"/>
</dbReference>
<keyword evidence="3" id="KW-0597">Phosphoprotein</keyword>
<dbReference type="InterPro" id="IPR004358">
    <property type="entry name" value="Sig_transdc_His_kin-like_C"/>
</dbReference>
<reference evidence="10" key="2">
    <citation type="submission" date="2019-01" db="EMBL/GenBank/DDBJ databases">
        <title>Genome sequence of Desulfonema ishimotonii strain Tokyo 01.</title>
        <authorList>
            <person name="Fukui M."/>
        </authorList>
    </citation>
    <scope>NUCLEOTIDE SEQUENCE [LARGE SCALE GENOMIC DNA]</scope>
    <source>
        <strain evidence="10">Tokyo 01</strain>
    </source>
</reference>
<dbReference type="InterPro" id="IPR003661">
    <property type="entry name" value="HisK_dim/P_dom"/>
</dbReference>
<dbReference type="SMART" id="SM00091">
    <property type="entry name" value="PAS"/>
    <property type="match status" value="2"/>
</dbReference>
<keyword evidence="4" id="KW-0175">Coiled coil</keyword>
<keyword evidence="5" id="KW-1133">Transmembrane helix</keyword>
<dbReference type="Gene3D" id="1.10.287.130">
    <property type="match status" value="1"/>
</dbReference>
<dbReference type="GO" id="GO:0000155">
    <property type="term" value="F:phosphorelay sensor kinase activity"/>
    <property type="evidence" value="ECO:0007669"/>
    <property type="project" value="InterPro"/>
</dbReference>
<accession>A0A401FXI0</accession>
<evidence type="ECO:0000256" key="5">
    <source>
        <dbReference type="SAM" id="Phobius"/>
    </source>
</evidence>
<keyword evidence="5" id="KW-0472">Membrane</keyword>
<comment type="catalytic activity">
    <reaction evidence="1">
        <text>ATP + protein L-histidine = ADP + protein N-phospho-L-histidine.</text>
        <dbReference type="EC" id="2.7.13.3"/>
    </reaction>
</comment>
<gene>
    <name evidence="9" type="ORF">DENIS_2674</name>
</gene>
<dbReference type="Gene3D" id="3.30.450.20">
    <property type="entry name" value="PAS domain"/>
    <property type="match status" value="3"/>
</dbReference>
<dbReference type="EMBL" id="BEXT01000001">
    <property type="protein sequence ID" value="GBC61712.1"/>
    <property type="molecule type" value="Genomic_DNA"/>
</dbReference>
<dbReference type="SUPFAM" id="SSF55785">
    <property type="entry name" value="PYP-like sensor domain (PAS domain)"/>
    <property type="match status" value="2"/>
</dbReference>
<evidence type="ECO:0000256" key="3">
    <source>
        <dbReference type="ARBA" id="ARBA00022553"/>
    </source>
</evidence>
<protein>
    <recommendedName>
        <fullName evidence="2">histidine kinase</fullName>
        <ecNumber evidence="2">2.7.13.3</ecNumber>
    </recommendedName>
</protein>
<dbReference type="Gene3D" id="3.30.565.10">
    <property type="entry name" value="Histidine kinase-like ATPase, C-terminal domain"/>
    <property type="match status" value="1"/>
</dbReference>
<dbReference type="Gene3D" id="6.10.340.10">
    <property type="match status" value="1"/>
</dbReference>
<dbReference type="PANTHER" id="PTHR43065:SF47">
    <property type="match status" value="1"/>
</dbReference>
<dbReference type="PRINTS" id="PR00344">
    <property type="entry name" value="BCTRLSENSOR"/>
</dbReference>
<dbReference type="PROSITE" id="PS50112">
    <property type="entry name" value="PAS"/>
    <property type="match status" value="2"/>
</dbReference>
<feature type="transmembrane region" description="Helical" evidence="5">
    <location>
        <begin position="169"/>
        <end position="192"/>
    </location>
</feature>
<feature type="transmembrane region" description="Helical" evidence="5">
    <location>
        <begin position="12"/>
        <end position="34"/>
    </location>
</feature>
<evidence type="ECO:0000256" key="2">
    <source>
        <dbReference type="ARBA" id="ARBA00012438"/>
    </source>
</evidence>
<dbReference type="CDD" id="cd12912">
    <property type="entry name" value="PDC2_MCP_like"/>
    <property type="match status" value="1"/>
</dbReference>
<dbReference type="InterPro" id="IPR005467">
    <property type="entry name" value="His_kinase_dom"/>
</dbReference>
<dbReference type="Pfam" id="PF13426">
    <property type="entry name" value="PAS_9"/>
    <property type="match status" value="1"/>
</dbReference>
<dbReference type="PROSITE" id="PS50113">
    <property type="entry name" value="PAC"/>
    <property type="match status" value="1"/>
</dbReference>
<sequence>MRIQTKINVFSVSVLILMTASIVLAGVCIINRIVYDMGQKLLTLELRDVIDTIDDYYQKEQALKKTAGPDAEKNLRNEMMAVLKAYRHGKTGHLCLISEDRKIVLHRDAEAGTDAQFGFVDAMLRQRSGVTEYVYRGEKRFCAFNQFAPLNWLVGLSVSTDELFKKRTLYIYVVLSIAALFLVAVIAMTGFLSKTDIRRILDTLVCLKKFERGELEIRIESIAADDEIGAIQAGINSMAAKREQDEKELRDAQQLLRDIIEFLPDATFVVDQDRKVIAWNQAMEDMTGVRKWEIIGKGDYEYSIPFYGKKRPILIDLFWEDSDAVKAKYDSFERRRDVIYAEVFAPKVYGGEGAFVWATASPLLDASGNTVGAIESVRNVSDLRNALDNLKLTQFSVDNSADGAFWIGPDARLIYVNASACKLLGYTREELLALPVYDLDTSFAEASWPKQWQQMKSRDGVVMESFQCRKDGACFPVEITGRYMEFGGKEYVFAFARDITARRQAEAELRKYREHLEQLVAERTAELQAANQTLQESLENLKKAQDQLVQSEKMAALGGLVAGVAHEINTPVGVSVTAASFLEEKTRKLSENYKAGQMKRSDLDKYLMTVSEATSSLLTNLNRAADLIKSFKQVAVDQSSEKRRTFTLKTYIDEVLLSLRPNYKRTRHSIRVSCPEDLELDSYPGAFSQIITNLVMNSLVHGFEGIEAGEIVIDISTEAENLRFSYSDNGIGVEVENIQQIFAPFFTTKRSYGGTGLGLHVVYNLVTQTLGGQIECASTPGSGTEFLINLPLSPDVPEM</sequence>
<dbReference type="NCBIfam" id="TIGR00229">
    <property type="entry name" value="sensory_box"/>
    <property type="match status" value="2"/>
</dbReference>
<feature type="domain" description="PAS" evidence="7">
    <location>
        <begin position="252"/>
        <end position="297"/>
    </location>
</feature>
<evidence type="ECO:0000313" key="10">
    <source>
        <dbReference type="Proteomes" id="UP000288096"/>
    </source>
</evidence>
<evidence type="ECO:0000313" key="9">
    <source>
        <dbReference type="EMBL" id="GBC61712.1"/>
    </source>
</evidence>
<evidence type="ECO:0000256" key="1">
    <source>
        <dbReference type="ARBA" id="ARBA00000085"/>
    </source>
</evidence>
<dbReference type="InterPro" id="IPR000700">
    <property type="entry name" value="PAS-assoc_C"/>
</dbReference>
<feature type="coiled-coil region" evidence="4">
    <location>
        <begin position="502"/>
        <end position="554"/>
    </location>
</feature>
<keyword evidence="5" id="KW-0812">Transmembrane</keyword>
<feature type="domain" description="PAS" evidence="7">
    <location>
        <begin position="397"/>
        <end position="432"/>
    </location>
</feature>
<dbReference type="PANTHER" id="PTHR43065">
    <property type="entry name" value="SENSOR HISTIDINE KINASE"/>
    <property type="match status" value="1"/>
</dbReference>
<dbReference type="InterPro" id="IPR013656">
    <property type="entry name" value="PAS_4"/>
</dbReference>
<dbReference type="SMART" id="SM00387">
    <property type="entry name" value="HATPase_c"/>
    <property type="match status" value="1"/>
</dbReference>
<evidence type="ECO:0000259" key="7">
    <source>
        <dbReference type="PROSITE" id="PS50112"/>
    </source>
</evidence>
<dbReference type="PROSITE" id="PS50109">
    <property type="entry name" value="HIS_KIN"/>
    <property type="match status" value="1"/>
</dbReference>